<gene>
    <name evidence="1" type="ORF">METZ01_LOCUS111663</name>
</gene>
<organism evidence="1">
    <name type="scientific">marine metagenome</name>
    <dbReference type="NCBI Taxonomy" id="408172"/>
    <lineage>
        <taxon>unclassified sequences</taxon>
        <taxon>metagenomes</taxon>
        <taxon>ecological metagenomes</taxon>
    </lineage>
</organism>
<sequence>VLLENQDRYNNLVLGFLATFAVSDNVLRVYSDRFW</sequence>
<dbReference type="AlphaFoldDB" id="A0A381X1Z4"/>
<name>A0A381X1Z4_9ZZZZ</name>
<dbReference type="EMBL" id="UINC01013645">
    <property type="protein sequence ID" value="SVA58809.1"/>
    <property type="molecule type" value="Genomic_DNA"/>
</dbReference>
<protein>
    <submittedName>
        <fullName evidence="1">Uncharacterized protein</fullName>
    </submittedName>
</protein>
<feature type="non-terminal residue" evidence="1">
    <location>
        <position position="1"/>
    </location>
</feature>
<proteinExistence type="predicted"/>
<accession>A0A381X1Z4</accession>
<reference evidence="1" key="1">
    <citation type="submission" date="2018-05" db="EMBL/GenBank/DDBJ databases">
        <authorList>
            <person name="Lanie J.A."/>
            <person name="Ng W.-L."/>
            <person name="Kazmierczak K.M."/>
            <person name="Andrzejewski T.M."/>
            <person name="Davidsen T.M."/>
            <person name="Wayne K.J."/>
            <person name="Tettelin H."/>
            <person name="Glass J.I."/>
            <person name="Rusch D."/>
            <person name="Podicherti R."/>
            <person name="Tsui H.-C.T."/>
            <person name="Winkler M.E."/>
        </authorList>
    </citation>
    <scope>NUCLEOTIDE SEQUENCE</scope>
</reference>
<evidence type="ECO:0000313" key="1">
    <source>
        <dbReference type="EMBL" id="SVA58809.1"/>
    </source>
</evidence>